<dbReference type="InterPro" id="IPR008928">
    <property type="entry name" value="6-hairpin_glycosidase_sf"/>
</dbReference>
<name>A0A1I5WV47_9BACT</name>
<dbReference type="GO" id="GO:0016787">
    <property type="term" value="F:hydrolase activity"/>
    <property type="evidence" value="ECO:0007669"/>
    <property type="project" value="UniProtKB-KW"/>
</dbReference>
<dbReference type="EMBL" id="FOXQ01000007">
    <property type="protein sequence ID" value="SFQ23559.1"/>
    <property type="molecule type" value="Genomic_DNA"/>
</dbReference>
<dbReference type="Pfam" id="PF03663">
    <property type="entry name" value="Glyco_hydro_76"/>
    <property type="match status" value="1"/>
</dbReference>
<dbReference type="SUPFAM" id="SSF48208">
    <property type="entry name" value="Six-hairpin glycosidases"/>
    <property type="match status" value="1"/>
</dbReference>
<dbReference type="AlphaFoldDB" id="A0A1I5WV47"/>
<dbReference type="InterPro" id="IPR014512">
    <property type="entry name" value="O_gly_hydro"/>
</dbReference>
<evidence type="ECO:0000313" key="2">
    <source>
        <dbReference type="Proteomes" id="UP000199031"/>
    </source>
</evidence>
<sequence length="351" mass="40552">MVCCFFIAVNYCSNAQPVKDYRPFINSVYSNINRYFYDAGNKLYYEECVQGEKQTHSFLWPLCALIQAANEASVINPSVNYIQPVVDAIDQYYTTATSLPSYQASVVKEKKDDAFYDDNQWIAIAYIDIYNREHEKKYLDAAVMIYDFMMTGYDSAAGGGLYWKYADKTTKNTCSNGPGILVALQLYKITNDNKYLQTALQLYNWVNAHLQSPDGLYYDNIKIPSLKIDSAKYTYNTGTMLQSNVLLYNITHDKKYLQRAESMAAAATNFFYKNNKLPGHYWFNAVMLRGYIELYNVNHDKQLLHLWYNEAERIWRDEKNTNGLLGHNARKKSLIDQAAMVEVYARLQAVN</sequence>
<dbReference type="InterPro" id="IPR053169">
    <property type="entry name" value="MUG_Protein"/>
</dbReference>
<dbReference type="STRING" id="1465490.SAMN05444277_10721"/>
<keyword evidence="2" id="KW-1185">Reference proteome</keyword>
<dbReference type="PANTHER" id="PTHR47791:SF4">
    <property type="entry name" value="(PUTATIVE SECRETED PROTEIN)-RELATED"/>
    <property type="match status" value="1"/>
</dbReference>
<dbReference type="InterPro" id="IPR005198">
    <property type="entry name" value="Glyco_hydro_76"/>
</dbReference>
<proteinExistence type="predicted"/>
<keyword evidence="1" id="KW-0378">Hydrolase</keyword>
<dbReference type="Proteomes" id="UP000199031">
    <property type="component" value="Unassembled WGS sequence"/>
</dbReference>
<accession>A0A1I5WV47</accession>
<reference evidence="1 2" key="1">
    <citation type="submission" date="2016-10" db="EMBL/GenBank/DDBJ databases">
        <authorList>
            <person name="de Groot N.N."/>
        </authorList>
    </citation>
    <scope>NUCLEOTIDE SEQUENCE [LARGE SCALE GENOMIC DNA]</scope>
    <source>
        <strain evidence="1 2">DSM 28286</strain>
    </source>
</reference>
<dbReference type="Gene3D" id="1.50.10.20">
    <property type="match status" value="1"/>
</dbReference>
<protein>
    <submittedName>
        <fullName evidence="1">Glycosyl hydrolase family 76</fullName>
    </submittedName>
</protein>
<dbReference type="PANTHER" id="PTHR47791">
    <property type="entry name" value="MEIOTICALLY UP-REGULATED GENE 191 PROTEIN"/>
    <property type="match status" value="1"/>
</dbReference>
<evidence type="ECO:0000313" key="1">
    <source>
        <dbReference type="EMBL" id="SFQ23559.1"/>
    </source>
</evidence>
<gene>
    <name evidence="1" type="ORF">SAMN05444277_10721</name>
</gene>
<dbReference type="GO" id="GO:0005975">
    <property type="term" value="P:carbohydrate metabolic process"/>
    <property type="evidence" value="ECO:0007669"/>
    <property type="project" value="InterPro"/>
</dbReference>
<organism evidence="1 2">
    <name type="scientific">Parafilimonas terrae</name>
    <dbReference type="NCBI Taxonomy" id="1465490"/>
    <lineage>
        <taxon>Bacteria</taxon>
        <taxon>Pseudomonadati</taxon>
        <taxon>Bacteroidota</taxon>
        <taxon>Chitinophagia</taxon>
        <taxon>Chitinophagales</taxon>
        <taxon>Chitinophagaceae</taxon>
        <taxon>Parafilimonas</taxon>
    </lineage>
</organism>
<dbReference type="PIRSF" id="PIRSF021505">
    <property type="entry name" value="O_gly_hdrol"/>
    <property type="match status" value="1"/>
</dbReference>